<dbReference type="GO" id="GO:0035091">
    <property type="term" value="F:phosphatidylinositol binding"/>
    <property type="evidence" value="ECO:0007669"/>
    <property type="project" value="InterPro"/>
</dbReference>
<dbReference type="InterPro" id="IPR004012">
    <property type="entry name" value="Run_dom"/>
</dbReference>
<dbReference type="Pfam" id="PF00787">
    <property type="entry name" value="PX"/>
    <property type="match status" value="1"/>
</dbReference>
<dbReference type="InterPro" id="IPR051366">
    <property type="entry name" value="DEF8"/>
</dbReference>
<dbReference type="SUPFAM" id="SSF140741">
    <property type="entry name" value="RUN domain-like"/>
    <property type="match status" value="1"/>
</dbReference>
<keyword evidence="3" id="KW-0479">Metal-binding</keyword>
<dbReference type="InterPro" id="IPR001683">
    <property type="entry name" value="PX_dom"/>
</dbReference>
<evidence type="ECO:0000256" key="3">
    <source>
        <dbReference type="ARBA" id="ARBA00022723"/>
    </source>
</evidence>
<dbReference type="SMART" id="SM01175">
    <property type="entry name" value="DUF4206"/>
    <property type="match status" value="1"/>
</dbReference>
<organism evidence="14 15">
    <name type="scientific">Hondaea fermentalgiana</name>
    <dbReference type="NCBI Taxonomy" id="2315210"/>
    <lineage>
        <taxon>Eukaryota</taxon>
        <taxon>Sar</taxon>
        <taxon>Stramenopiles</taxon>
        <taxon>Bigyra</taxon>
        <taxon>Labyrinthulomycetes</taxon>
        <taxon>Thraustochytrida</taxon>
        <taxon>Thraustochytriidae</taxon>
        <taxon>Hondaea</taxon>
    </lineage>
</organism>
<evidence type="ECO:0000256" key="2">
    <source>
        <dbReference type="ARBA" id="ARBA00022553"/>
    </source>
</evidence>
<evidence type="ECO:0000259" key="13">
    <source>
        <dbReference type="PROSITE" id="PS50826"/>
    </source>
</evidence>
<feature type="domain" description="RING-type" evidence="11">
    <location>
        <begin position="1649"/>
        <end position="1695"/>
    </location>
</feature>
<dbReference type="PANTHER" id="PTHR12326">
    <property type="entry name" value="PLECKSTRIN HOMOLOGY DOMAIN CONTAINING PROTEIN"/>
    <property type="match status" value="1"/>
</dbReference>
<evidence type="ECO:0000256" key="8">
    <source>
        <dbReference type="ARBA" id="ARBA00023006"/>
    </source>
</evidence>
<keyword evidence="8" id="KW-0072">Autophagy</keyword>
<dbReference type="InterPro" id="IPR036871">
    <property type="entry name" value="PX_dom_sf"/>
</dbReference>
<feature type="compositionally biased region" description="Polar residues" evidence="10">
    <location>
        <begin position="607"/>
        <end position="618"/>
    </location>
</feature>
<dbReference type="InterPro" id="IPR001841">
    <property type="entry name" value="Znf_RING"/>
</dbReference>
<dbReference type="PROSITE" id="PS50195">
    <property type="entry name" value="PX"/>
    <property type="match status" value="1"/>
</dbReference>
<dbReference type="InParanoid" id="A0A2R5GMF5"/>
<sequence>MFSFGGGTSKKSSSATNEDVALVHALLVMGLQDAVRRIIQASLSARERRIRGEYARGEEELVDSMTEVEALLEVLELCLWHGLREPQRRSHGRSHGRHDKTQAGVGTSSTAESSHFWDFVLLLERVDPTAFGGTIMLVRANSGCSTNQGLCRAWIRMLLNQNALEYTIRALCRLATTSGRDFYEDWAFLRWSAETNRTMFFTLLGVLNNVGFALNTKNRGLDRPSPVGPGDMLSHDALKCCLAFESALAAACAANPNDPPTVLVASSVDSEVTGRFVYLQPGLFSNRNTGYQLRVVDAKRGTSPRQWGLFAPAQDQPRYLANAKSVSDPPLQDWAPSDEVAAEFNKPPQAVKMLHSQSVRARLYPGSHKIKWGTLLRSEIQAIRVEIKQVEHLRKRLDAVRKIECPMGEDEEDLPLVQPLETVVEEISQSDSPPDSDSGAHVRATETTPNESPMVDPLASGVDRENFAPHADAQDQTEDELNLRMKRPEITELSDDDMSIVQDAEILSNTSKEETVSSGNAAPDAVKSMKKDAVSESETLVAENQDSVALVEKDGANEDSQKADSSDDMSIVQDAEILSNTSKEETVSSGNAAPDAVKSMKKDAVSESETLLAENQDSVALVEKDGANEDSQKADSSDDMSIVQDAEILSNTSKEETVSSGNAAPDDVKSMQKDADSESGTSLAEKRVSDVPRMKKSLNPFEDESVDSSGEDESEIAESDAIESSDTDRMTVQDTETLSNKINDDVAMSTRAAFDDRDDANSKAKVPEAGVTNESKSEGDAIDNSIEDTGDALDLHVAEGHHAGATIKSLDTIKTNDRYQQESFSEVSSNNEASTAEVSSSQSSEADSLSIDAELTSEVEAAKHSKSKGKGRKGPRRVQMASIEDTDLAQDPLQALEPAPSSRGSRRISRPTVVHASKIAEAGELAKSSSAIQFNSALLSAANNFVVMQDDDEDDDVESVEIHGHTSCDEDSLETGAAGEVDRETDGSRARDLSAPTAPSGESEEERLARYAREEEESLAAFIAEQNTEKANSVSSKRELASHASRKDEPPANVSIVPTSEFIDLVRAYVRLDPQKAAARTLASKIHGSTGYEIGPMLSPSQDMDPDADEVTKANSEAPVAASSKFSLAVFSGRLSLWGSGTDAEQENDSGSRSGANAASSALETGAGNRETSDLAHETDSEIDIDLASDANVTRVESASVVGQYISKRASDMHVRYIIRVQLRKIARAGNDDLEEWISSENDASILQERTEVDTEEASSHVAARTATYTVHRRFRDFKQLRAALFNAAAASSDQDSKDTFPTLPKTAWTRSFSEDYIARKRIGLDDFLQEILRLRLEGASAREHPVVIDFLTQGMCVPWEEDEEERGPDFPLDSPSLNRRGSGLRRKGSRGLHVALITDPRGDPQVMEERDSIGLAEQDFRCISCGRDISIALGESKGLWGASREPSRRSARFCHYTEGWFCPWCFSCGSAGGQEQEREFEYYNESDTGLDWDEASSTSRLAPLQEHNRVLPTRVLHHWDFEPLAVSADAASFLDSISQHPVLCVSAESPRLFSQVKELQHARLLRLQLVFARETLARCVENENSLEGVAPALRSREHLAQETEMYSMNDLFELHLGTLIPLLMRAVDQVSDHITKSCEHCRSTAQTCAVCNKKDDPLFAFDIDKVVLCRGCQGAFHRECFVSIGGEEFCPICKKSALNS</sequence>
<protein>
    <submittedName>
        <fullName evidence="14">Differentially expressed in FDCP 8-like</fullName>
    </submittedName>
</protein>
<feature type="compositionally biased region" description="Basic residues" evidence="10">
    <location>
        <begin position="89"/>
        <end position="98"/>
    </location>
</feature>
<feature type="compositionally biased region" description="Basic and acidic residues" evidence="10">
    <location>
        <begin position="551"/>
        <end position="565"/>
    </location>
</feature>
<feature type="compositionally biased region" description="Basic and acidic residues" evidence="10">
    <location>
        <begin position="1036"/>
        <end position="1050"/>
    </location>
</feature>
<dbReference type="InterPro" id="IPR037213">
    <property type="entry name" value="Run_dom_sf"/>
</dbReference>
<feature type="compositionally biased region" description="Low complexity" evidence="10">
    <location>
        <begin position="1151"/>
        <end position="1162"/>
    </location>
</feature>
<accession>A0A2R5GMF5</accession>
<dbReference type="EMBL" id="BEYU01000114">
    <property type="protein sequence ID" value="GBG32067.1"/>
    <property type="molecule type" value="Genomic_DNA"/>
</dbReference>
<evidence type="ECO:0000259" key="11">
    <source>
        <dbReference type="PROSITE" id="PS50089"/>
    </source>
</evidence>
<feature type="compositionally biased region" description="Polar residues" evidence="10">
    <location>
        <begin position="536"/>
        <end position="547"/>
    </location>
</feature>
<keyword evidence="7" id="KW-0862">Zinc</keyword>
<dbReference type="PROSITE" id="PS50089">
    <property type="entry name" value="ZF_RING_2"/>
    <property type="match status" value="1"/>
</dbReference>
<dbReference type="PROSITE" id="PS50826">
    <property type="entry name" value="RUN"/>
    <property type="match status" value="1"/>
</dbReference>
<comment type="subcellular location">
    <subcellularLocation>
        <location evidence="1">Late endosome</location>
    </subcellularLocation>
</comment>
<dbReference type="InterPro" id="IPR013083">
    <property type="entry name" value="Znf_RING/FYVE/PHD"/>
</dbReference>
<dbReference type="GO" id="GO:0008270">
    <property type="term" value="F:zinc ion binding"/>
    <property type="evidence" value="ECO:0007669"/>
    <property type="project" value="UniProtKB-KW"/>
</dbReference>
<evidence type="ECO:0000256" key="9">
    <source>
        <dbReference type="PROSITE-ProRule" id="PRU00175"/>
    </source>
</evidence>
<feature type="region of interest" description="Disordered" evidence="10">
    <location>
        <begin position="950"/>
        <end position="1010"/>
    </location>
</feature>
<evidence type="ECO:0000313" key="15">
    <source>
        <dbReference type="Proteomes" id="UP000241890"/>
    </source>
</evidence>
<keyword evidence="2" id="KW-0597">Phosphoprotein</keyword>
<keyword evidence="4" id="KW-0677">Repeat</keyword>
<keyword evidence="15" id="KW-1185">Reference proteome</keyword>
<dbReference type="Pfam" id="PF02759">
    <property type="entry name" value="RUN"/>
    <property type="match status" value="1"/>
</dbReference>
<feature type="compositionally biased region" description="Basic and acidic residues" evidence="10">
    <location>
        <begin position="1171"/>
        <end position="1180"/>
    </location>
</feature>
<feature type="region of interest" description="Disordered" evidence="10">
    <location>
        <begin position="1141"/>
        <end position="1180"/>
    </location>
</feature>
<dbReference type="Gene3D" id="1.20.58.900">
    <property type="match status" value="1"/>
</dbReference>
<feature type="region of interest" description="Disordered" evidence="10">
    <location>
        <begin position="87"/>
        <end position="109"/>
    </location>
</feature>
<dbReference type="GO" id="GO:0005770">
    <property type="term" value="C:late endosome"/>
    <property type="evidence" value="ECO:0007669"/>
    <property type="project" value="UniProtKB-SubCell"/>
</dbReference>
<dbReference type="Pfam" id="PF13901">
    <property type="entry name" value="RH_dom"/>
    <property type="match status" value="1"/>
</dbReference>
<dbReference type="CDD" id="cd06093">
    <property type="entry name" value="PX_domain"/>
    <property type="match status" value="1"/>
</dbReference>
<feature type="compositionally biased region" description="Polar residues" evidence="10">
    <location>
        <begin position="821"/>
        <end position="831"/>
    </location>
</feature>
<keyword evidence="5" id="KW-0967">Endosome</keyword>
<evidence type="ECO:0000256" key="6">
    <source>
        <dbReference type="ARBA" id="ARBA00022771"/>
    </source>
</evidence>
<dbReference type="Gene3D" id="3.30.1520.10">
    <property type="entry name" value="Phox-like domain"/>
    <property type="match status" value="1"/>
</dbReference>
<dbReference type="PANTHER" id="PTHR12326:SF3">
    <property type="entry name" value="DIFFERENTIALLY EXPRESSED IN FDCP 8 HOMOLOG"/>
    <property type="match status" value="1"/>
</dbReference>
<feature type="compositionally biased region" description="Basic and acidic residues" evidence="10">
    <location>
        <begin position="622"/>
        <end position="636"/>
    </location>
</feature>
<evidence type="ECO:0000256" key="1">
    <source>
        <dbReference type="ARBA" id="ARBA00004603"/>
    </source>
</evidence>
<proteinExistence type="predicted"/>
<feature type="compositionally biased region" description="Basic residues" evidence="10">
    <location>
        <begin position="864"/>
        <end position="876"/>
    </location>
</feature>
<dbReference type="Proteomes" id="UP000241890">
    <property type="component" value="Unassembled WGS sequence"/>
</dbReference>
<dbReference type="CDD" id="cd17671">
    <property type="entry name" value="RUN"/>
    <property type="match status" value="1"/>
</dbReference>
<feature type="compositionally biased region" description="Polar residues" evidence="10">
    <location>
        <begin position="732"/>
        <end position="741"/>
    </location>
</feature>
<reference evidence="14 15" key="1">
    <citation type="submission" date="2017-12" db="EMBL/GenBank/DDBJ databases">
        <title>Sequencing, de novo assembly and annotation of complete genome of a new Thraustochytrid species, strain FCC1311.</title>
        <authorList>
            <person name="Sedici K."/>
            <person name="Godart F."/>
            <person name="Aiese Cigliano R."/>
            <person name="Sanseverino W."/>
            <person name="Barakat M."/>
            <person name="Ortet P."/>
            <person name="Marechal E."/>
            <person name="Cagnac O."/>
            <person name="Amato A."/>
        </authorList>
    </citation>
    <scope>NUCLEOTIDE SEQUENCE [LARGE SCALE GENOMIC DNA]</scope>
</reference>
<dbReference type="OrthoDB" id="1918044at2759"/>
<keyword evidence="6 9" id="KW-0863">Zinc-finger</keyword>
<feature type="compositionally biased region" description="Low complexity" evidence="10">
    <location>
        <begin position="832"/>
        <end position="850"/>
    </location>
</feature>
<dbReference type="SMART" id="SM00312">
    <property type="entry name" value="PX"/>
    <property type="match status" value="1"/>
</dbReference>
<feature type="region of interest" description="Disordered" evidence="10">
    <location>
        <begin position="819"/>
        <end position="912"/>
    </location>
</feature>
<evidence type="ECO:0000256" key="7">
    <source>
        <dbReference type="ARBA" id="ARBA00022833"/>
    </source>
</evidence>
<feature type="region of interest" description="Disordered" evidence="10">
    <location>
        <begin position="425"/>
        <end position="462"/>
    </location>
</feature>
<comment type="caution">
    <text evidence="14">The sequence shown here is derived from an EMBL/GenBank/DDBJ whole genome shotgun (WGS) entry which is preliminary data.</text>
</comment>
<dbReference type="Gene3D" id="3.30.40.10">
    <property type="entry name" value="Zinc/RING finger domain, C3HC4 (zinc finger)"/>
    <property type="match status" value="1"/>
</dbReference>
<feature type="compositionally biased region" description="Acidic residues" evidence="10">
    <location>
        <begin position="701"/>
        <end position="725"/>
    </location>
</feature>
<feature type="compositionally biased region" description="Basic and acidic residues" evidence="10">
    <location>
        <begin position="666"/>
        <end position="676"/>
    </location>
</feature>
<feature type="compositionally biased region" description="Basic and acidic residues" evidence="10">
    <location>
        <begin position="980"/>
        <end position="992"/>
    </location>
</feature>
<feature type="region of interest" description="Disordered" evidence="10">
    <location>
        <begin position="1024"/>
        <end position="1054"/>
    </location>
</feature>
<feature type="region of interest" description="Disordered" evidence="10">
    <location>
        <begin position="510"/>
        <end position="787"/>
    </location>
</feature>
<dbReference type="InterPro" id="IPR025258">
    <property type="entry name" value="RH_dom"/>
</dbReference>
<gene>
    <name evidence="14" type="ORF">FCC1311_082922</name>
</gene>
<name>A0A2R5GMF5_9STRA</name>
<dbReference type="SUPFAM" id="SSF64268">
    <property type="entry name" value="PX domain"/>
    <property type="match status" value="1"/>
</dbReference>
<feature type="compositionally biased region" description="Acidic residues" evidence="10">
    <location>
        <begin position="950"/>
        <end position="959"/>
    </location>
</feature>
<evidence type="ECO:0000256" key="10">
    <source>
        <dbReference type="SAM" id="MobiDB-lite"/>
    </source>
</evidence>
<feature type="domain" description="PX" evidence="12">
    <location>
        <begin position="1195"/>
        <end position="1359"/>
    </location>
</feature>
<evidence type="ECO:0000259" key="12">
    <source>
        <dbReference type="PROSITE" id="PS50195"/>
    </source>
</evidence>
<dbReference type="SMART" id="SM00593">
    <property type="entry name" value="RUN"/>
    <property type="match status" value="1"/>
</dbReference>
<feature type="domain" description="RUN" evidence="13">
    <location>
        <begin position="62"/>
        <end position="219"/>
    </location>
</feature>
<evidence type="ECO:0000256" key="4">
    <source>
        <dbReference type="ARBA" id="ARBA00022737"/>
    </source>
</evidence>
<feature type="compositionally biased region" description="Basic and acidic residues" evidence="10">
    <location>
        <begin position="753"/>
        <end position="766"/>
    </location>
</feature>
<feature type="region of interest" description="Disordered" evidence="10">
    <location>
        <begin position="1363"/>
        <end position="1387"/>
    </location>
</feature>
<dbReference type="GO" id="GO:0006914">
    <property type="term" value="P:autophagy"/>
    <property type="evidence" value="ECO:0007669"/>
    <property type="project" value="UniProtKB-KW"/>
</dbReference>
<feature type="compositionally biased region" description="Basic and acidic residues" evidence="10">
    <location>
        <begin position="684"/>
        <end position="693"/>
    </location>
</feature>
<feature type="compositionally biased region" description="Polar residues" evidence="10">
    <location>
        <begin position="1025"/>
        <end position="1035"/>
    </location>
</feature>
<evidence type="ECO:0000313" key="14">
    <source>
        <dbReference type="EMBL" id="GBG32067.1"/>
    </source>
</evidence>
<evidence type="ECO:0000256" key="5">
    <source>
        <dbReference type="ARBA" id="ARBA00022753"/>
    </source>
</evidence>